<dbReference type="InterPro" id="IPR040982">
    <property type="entry name" value="DNA_pol3_finger"/>
</dbReference>
<dbReference type="EMBL" id="DVLL01000021">
    <property type="protein sequence ID" value="HIT59240.1"/>
    <property type="molecule type" value="Genomic_DNA"/>
</dbReference>
<evidence type="ECO:0000256" key="10">
    <source>
        <dbReference type="ARBA" id="ARBA00049244"/>
    </source>
</evidence>
<protein>
    <recommendedName>
        <fullName evidence="11">DNA polymerase III PolC-type</fullName>
        <shortName evidence="11">PolIII</shortName>
        <ecNumber evidence="11">2.7.7.7</ecNumber>
    </recommendedName>
</protein>
<dbReference type="NCBIfam" id="TIGR01405">
    <property type="entry name" value="polC_Gram_pos"/>
    <property type="match status" value="1"/>
</dbReference>
<dbReference type="NCBIfam" id="TIGR00573">
    <property type="entry name" value="dnaq"/>
    <property type="match status" value="1"/>
</dbReference>
<evidence type="ECO:0000256" key="5">
    <source>
        <dbReference type="ARBA" id="ARBA00022705"/>
    </source>
</evidence>
<keyword evidence="3 11" id="KW-0808">Transferase</keyword>
<keyword evidence="7 11" id="KW-0378">Hydrolase</keyword>
<dbReference type="Gene3D" id="6.10.140.1510">
    <property type="match status" value="1"/>
</dbReference>
<dbReference type="SMART" id="SM00479">
    <property type="entry name" value="EXOIII"/>
    <property type="match status" value="1"/>
</dbReference>
<evidence type="ECO:0000256" key="9">
    <source>
        <dbReference type="ARBA" id="ARBA00022932"/>
    </source>
</evidence>
<dbReference type="Gene3D" id="3.30.420.10">
    <property type="entry name" value="Ribonuclease H-like superfamily/Ribonuclease H"/>
    <property type="match status" value="1"/>
</dbReference>
<dbReference type="GO" id="GO:0003677">
    <property type="term" value="F:DNA binding"/>
    <property type="evidence" value="ECO:0007669"/>
    <property type="project" value="UniProtKB-UniRule"/>
</dbReference>
<dbReference type="Gene3D" id="3.30.1900.20">
    <property type="match status" value="2"/>
</dbReference>
<evidence type="ECO:0000256" key="4">
    <source>
        <dbReference type="ARBA" id="ARBA00022695"/>
    </source>
</evidence>
<evidence type="ECO:0000256" key="2">
    <source>
        <dbReference type="ARBA" id="ARBA00022490"/>
    </source>
</evidence>
<keyword evidence="5 11" id="KW-0235">DNA replication</keyword>
<dbReference type="InterPro" id="IPR013520">
    <property type="entry name" value="Ribonucl_H"/>
</dbReference>
<dbReference type="Pfam" id="PF14579">
    <property type="entry name" value="HHH_6"/>
    <property type="match status" value="1"/>
</dbReference>
<sequence>MAFRTVAEFFSSYDNIIPESLADGEITRLGFSKDSTSIGVEVKLKRIVSLADLKSFAAGLKAALGVNDAYIHPIYDSSLLSIDAMPVVIDELKRRAPINGFIDNAEYDITDSILKINLKNGGADCLRRAGIETLLPKIIHKWFGVSLSVELCGVLTVDSGEHDSKRLSSLDMMPAAPQASQPPAPKHESSGGINYTIELPIPGMLPDATVIMGREIYGVKEVTSLDEVSEESGRVTVVGDVVSVESRATKDGKRMIISVILTDYRSSITLKIIELVKKAEAILEGIKAGNTVVASGDIVFDTYDKEINLKPKDISLVKRVPKVDDAPVKRVELHCHTNMSTMDGITPSDQIVKQAYKWGMSAIAITDHGVCQGFPDAMYQVDKIRKDGGNFKVIYGLEAYQVNDETNIVFGHGKRKLTDEFIVFDLETTGLSAANEKIIEIGAVRVKNLTVVDTMDIFVNPGKPIPPRIIELTGINDSMVKDAVGEKEAMEQFTAFCGDNPVLVAHNAGFDTSFIRAAISRCGMKFDFSYIDTVAMSRNLLPTLSKFTLDNVAKHLGLGDFNHHRACDDAAINAGIFEKLSRMLLETNEELTVDKINSSLPKTDISKLPSFHQIIIAKDKVGLKNLYKLVSYSNLKYFHKNPRIPKSELIKHREGLIVGSACEAGELFRAIFQGRSWDELCEIARFYDYLEIQPLGNNMFMLRDGSVSSVEQLKDFNRTIVKLGEELGIPVVATGDVHFLNESDGIFRSILTSVMYEDSDTQAPLYLKTTNEMLEEFSYLGKEKAYEVVVTNSNLIADMTDPELRAFPKGTFTPHIDGAEEELTEICWRRAKEIYGDPIPEIVSKRLDRELTSIIKHGFAVLYVIAKRLVANSVEHGYQVGSRGSVGSSFVASMSGISEVNPLVPHYVCGKCKYSEFFSNGEYGSGFDLPPKKCPVCGEELHRDGHDIPFETFLGFNGDKSPDIDLNFSGDYQSSAHKYTEELFGSDNVFKAGTISTVADKTAYGYVMKYLEERGRKVPAAEVTRLTRGCTGIKRTTGQHPGGMVVIPSEYEVYDFTPVQHPAEKTDSDIVTTHFDFNSLHDTILKLDELGHDVPTLYKYLEDMTGTDITKTPMSDPAVYSLFTSPAALGVTEEEIDSKTGTLGIPEMGTPFVRGMLVECKPTKFSDLLQISGLSHGTDVWLGNASELIKNGTCTIDQVIGTRDSIMTYLIYHGVDPSLSFKIMEIVRKGNAPKLLTDEMKQTMREHDVPEWYIDSCMKIKYMFPKAHAAAYVTAAIRLAWYKVHRPLEFYAAMFTVRGEDFDAETAVRGKLAARYKIDEFKQKGNDRSDKEDGVLDTLMLINEMLCRGYEFLPIDIHKSHATIYRIEDGKIRLPFVSVNGVGENAAKAIYNCAQRADFISVEEFQNQSGVSKSVIDSLVSANAFGNMPLTAQMTLF</sequence>
<dbReference type="InterPro" id="IPR011708">
    <property type="entry name" value="DNA_pol3_alpha_NTPase_dom"/>
</dbReference>
<keyword evidence="6 11" id="KW-0540">Nuclease</keyword>
<dbReference type="SMART" id="SM00481">
    <property type="entry name" value="POLIIIAc"/>
    <property type="match status" value="1"/>
</dbReference>
<dbReference type="PANTHER" id="PTHR32294:SF5">
    <property type="entry name" value="DNA POLYMERASE III POLC-TYPE"/>
    <property type="match status" value="1"/>
</dbReference>
<keyword evidence="2 11" id="KW-0963">Cytoplasm</keyword>
<name>A0A9D1KKH0_9FIRM</name>
<dbReference type="GO" id="GO:0008408">
    <property type="term" value="F:3'-5' exonuclease activity"/>
    <property type="evidence" value="ECO:0007669"/>
    <property type="project" value="UniProtKB-UniRule"/>
</dbReference>
<keyword evidence="4 11" id="KW-0548">Nucleotidyltransferase</keyword>
<comment type="subcellular location">
    <subcellularLocation>
        <location evidence="11">Cytoplasm</location>
    </subcellularLocation>
</comment>
<dbReference type="InterPro" id="IPR004805">
    <property type="entry name" value="DnaE2/DnaE/PolC"/>
</dbReference>
<dbReference type="InterPro" id="IPR003141">
    <property type="entry name" value="Pol/His_phosphatase_N"/>
</dbReference>
<feature type="domain" description="Polymerase/histidinol phosphatase N-terminal" evidence="13">
    <location>
        <begin position="331"/>
        <end position="403"/>
    </location>
</feature>
<evidence type="ECO:0000259" key="12">
    <source>
        <dbReference type="SMART" id="SM00479"/>
    </source>
</evidence>
<dbReference type="Gene3D" id="1.10.150.870">
    <property type="match status" value="1"/>
</dbReference>
<dbReference type="InterPro" id="IPR012337">
    <property type="entry name" value="RNaseH-like_sf"/>
</dbReference>
<dbReference type="InterPro" id="IPR006308">
    <property type="entry name" value="Pol_III_a_PolC-type_gram_pos"/>
</dbReference>
<dbReference type="HAMAP" id="MF_00356">
    <property type="entry name" value="DNApol_PolC"/>
    <property type="match status" value="1"/>
</dbReference>
<dbReference type="Gene3D" id="2.40.50.140">
    <property type="entry name" value="Nucleic acid-binding proteins"/>
    <property type="match status" value="1"/>
</dbReference>
<comment type="catalytic activity">
    <reaction evidence="10 11">
        <text>DNA(n) + a 2'-deoxyribonucleoside 5'-triphosphate = DNA(n+1) + diphosphate</text>
        <dbReference type="Rhea" id="RHEA:22508"/>
        <dbReference type="Rhea" id="RHEA-COMP:17339"/>
        <dbReference type="Rhea" id="RHEA-COMP:17340"/>
        <dbReference type="ChEBI" id="CHEBI:33019"/>
        <dbReference type="ChEBI" id="CHEBI:61560"/>
        <dbReference type="ChEBI" id="CHEBI:173112"/>
        <dbReference type="EC" id="2.7.7.7"/>
    </reaction>
</comment>
<dbReference type="EC" id="2.7.7.7" evidence="11"/>
<evidence type="ECO:0000313" key="15">
    <source>
        <dbReference type="Proteomes" id="UP000824136"/>
    </source>
</evidence>
<evidence type="ECO:0000256" key="6">
    <source>
        <dbReference type="ARBA" id="ARBA00022722"/>
    </source>
</evidence>
<evidence type="ECO:0000313" key="14">
    <source>
        <dbReference type="EMBL" id="HIT59240.1"/>
    </source>
</evidence>
<evidence type="ECO:0000256" key="7">
    <source>
        <dbReference type="ARBA" id="ARBA00022801"/>
    </source>
</evidence>
<dbReference type="Gene3D" id="1.10.150.700">
    <property type="entry name" value="PolC, middle finger domain"/>
    <property type="match status" value="1"/>
</dbReference>
<dbReference type="PANTHER" id="PTHR32294">
    <property type="entry name" value="DNA POLYMERASE III SUBUNIT ALPHA"/>
    <property type="match status" value="1"/>
</dbReference>
<comment type="caution">
    <text evidence="14">The sequence shown here is derived from an EMBL/GenBank/DDBJ whole genome shotgun (WGS) entry which is preliminary data.</text>
</comment>
<accession>A0A9D1KKH0</accession>
<evidence type="ECO:0000256" key="1">
    <source>
        <dbReference type="ARBA" id="ARBA00003452"/>
    </source>
</evidence>
<dbReference type="CDD" id="cd07435">
    <property type="entry name" value="PHP_PolIIIA_POLC"/>
    <property type="match status" value="1"/>
</dbReference>
<evidence type="ECO:0000256" key="8">
    <source>
        <dbReference type="ARBA" id="ARBA00022839"/>
    </source>
</evidence>
<proteinExistence type="inferred from homology"/>
<comment type="similarity">
    <text evidence="11">Belongs to the DNA polymerase type-C family. PolC subfamily.</text>
</comment>
<dbReference type="InterPro" id="IPR044923">
    <property type="entry name" value="PolC_middle_finger_sf"/>
</dbReference>
<reference evidence="14" key="1">
    <citation type="submission" date="2020-10" db="EMBL/GenBank/DDBJ databases">
        <authorList>
            <person name="Gilroy R."/>
        </authorList>
    </citation>
    <scope>NUCLEOTIDE SEQUENCE</scope>
    <source>
        <strain evidence="14">CHK33-4379</strain>
    </source>
</reference>
<dbReference type="Pfam" id="PF00929">
    <property type="entry name" value="RNase_T"/>
    <property type="match status" value="1"/>
</dbReference>
<dbReference type="Pfam" id="PF07733">
    <property type="entry name" value="DNA_pol3_alpha"/>
    <property type="match status" value="1"/>
</dbReference>
<dbReference type="GO" id="GO:0003887">
    <property type="term" value="F:DNA-directed DNA polymerase activity"/>
    <property type="evidence" value="ECO:0007669"/>
    <property type="project" value="UniProtKB-UniRule"/>
</dbReference>
<dbReference type="InterPro" id="IPR004013">
    <property type="entry name" value="PHP_dom"/>
</dbReference>
<dbReference type="FunFam" id="3.30.420.10:FF:000045">
    <property type="entry name" value="3'-5' exonuclease DinG"/>
    <property type="match status" value="1"/>
</dbReference>
<dbReference type="InterPro" id="IPR006054">
    <property type="entry name" value="DnaQ"/>
</dbReference>
<dbReference type="GO" id="GO:0005737">
    <property type="term" value="C:cytoplasm"/>
    <property type="evidence" value="ECO:0007669"/>
    <property type="project" value="UniProtKB-SubCell"/>
</dbReference>
<dbReference type="GO" id="GO:0006261">
    <property type="term" value="P:DNA-templated DNA replication"/>
    <property type="evidence" value="ECO:0007669"/>
    <property type="project" value="UniProtKB-UniRule"/>
</dbReference>
<dbReference type="CDD" id="cd06127">
    <property type="entry name" value="DEDDh"/>
    <property type="match status" value="1"/>
</dbReference>
<gene>
    <name evidence="11" type="primary">polC</name>
    <name evidence="14" type="ORF">IAC39_05985</name>
</gene>
<organism evidence="14 15">
    <name type="scientific">Candidatus Faeciplasma pullistercoris</name>
    <dbReference type="NCBI Taxonomy" id="2840800"/>
    <lineage>
        <taxon>Bacteria</taxon>
        <taxon>Bacillati</taxon>
        <taxon>Bacillota</taxon>
        <taxon>Clostridia</taxon>
        <taxon>Eubacteriales</taxon>
        <taxon>Oscillospiraceae</taxon>
        <taxon>Oscillospiraceae incertae sedis</taxon>
        <taxon>Candidatus Faeciplasma</taxon>
    </lineage>
</organism>
<reference evidence="14" key="2">
    <citation type="journal article" date="2021" name="PeerJ">
        <title>Extensive microbial diversity within the chicken gut microbiome revealed by metagenomics and culture.</title>
        <authorList>
            <person name="Gilroy R."/>
            <person name="Ravi A."/>
            <person name="Getino M."/>
            <person name="Pursley I."/>
            <person name="Horton D.L."/>
            <person name="Alikhan N.F."/>
            <person name="Baker D."/>
            <person name="Gharbi K."/>
            <person name="Hall N."/>
            <person name="Watson M."/>
            <person name="Adriaenssens E.M."/>
            <person name="Foster-Nyarko E."/>
            <person name="Jarju S."/>
            <person name="Secka A."/>
            <person name="Antonio M."/>
            <person name="Oren A."/>
            <person name="Chaudhuri R.R."/>
            <person name="La Ragione R."/>
            <person name="Hildebrand F."/>
            <person name="Pallen M.J."/>
        </authorList>
    </citation>
    <scope>NUCLEOTIDE SEQUENCE</scope>
    <source>
        <strain evidence="14">CHK33-4379</strain>
    </source>
</reference>
<dbReference type="Proteomes" id="UP000824136">
    <property type="component" value="Unassembled WGS sequence"/>
</dbReference>
<comment type="function">
    <text evidence="1 11">Required for replicative DNA synthesis. This DNA polymerase also exhibits 3' to 5' exonuclease activity.</text>
</comment>
<dbReference type="InterPro" id="IPR036397">
    <property type="entry name" value="RNaseH_sf"/>
</dbReference>
<evidence type="ECO:0000256" key="3">
    <source>
        <dbReference type="ARBA" id="ARBA00022679"/>
    </source>
</evidence>
<dbReference type="NCBIfam" id="NF001688">
    <property type="entry name" value="PRK00448.1"/>
    <property type="match status" value="1"/>
</dbReference>
<dbReference type="Pfam" id="PF17657">
    <property type="entry name" value="DNA_pol3_finger"/>
    <property type="match status" value="1"/>
</dbReference>
<keyword evidence="8 11" id="KW-0269">Exonuclease</keyword>
<dbReference type="Gene3D" id="3.20.20.140">
    <property type="entry name" value="Metal-dependent hydrolases"/>
    <property type="match status" value="2"/>
</dbReference>
<dbReference type="SUPFAM" id="SSF53098">
    <property type="entry name" value="Ribonuclease H-like"/>
    <property type="match status" value="1"/>
</dbReference>
<dbReference type="InterPro" id="IPR012340">
    <property type="entry name" value="NA-bd_OB-fold"/>
</dbReference>
<dbReference type="InterPro" id="IPR029460">
    <property type="entry name" value="DNAPol_HHH"/>
</dbReference>
<feature type="domain" description="Exonuclease" evidence="12">
    <location>
        <begin position="420"/>
        <end position="586"/>
    </location>
</feature>
<dbReference type="Pfam" id="PF02811">
    <property type="entry name" value="PHP"/>
    <property type="match status" value="1"/>
</dbReference>
<evidence type="ECO:0000259" key="13">
    <source>
        <dbReference type="SMART" id="SM00481"/>
    </source>
</evidence>
<keyword evidence="9 11" id="KW-0239">DNA-directed DNA polymerase</keyword>
<evidence type="ECO:0000256" key="11">
    <source>
        <dbReference type="HAMAP-Rule" id="MF_00356"/>
    </source>
</evidence>